<dbReference type="Proteomes" id="UP000231382">
    <property type="component" value="Unassembled WGS sequence"/>
</dbReference>
<keyword evidence="2" id="KW-0560">Oxidoreductase</keyword>
<evidence type="ECO:0000256" key="2">
    <source>
        <dbReference type="ARBA" id="ARBA00023002"/>
    </source>
</evidence>
<dbReference type="Gene3D" id="3.30.70.20">
    <property type="match status" value="2"/>
</dbReference>
<evidence type="ECO:0000256" key="4">
    <source>
        <dbReference type="ARBA" id="ARBA00023014"/>
    </source>
</evidence>
<dbReference type="InterPro" id="IPR002869">
    <property type="entry name" value="Pyrv_flavodox_OxRed_cen"/>
</dbReference>
<feature type="domain" description="4Fe-4S ferredoxin-type" evidence="5">
    <location>
        <begin position="206"/>
        <end position="235"/>
    </location>
</feature>
<keyword evidence="1" id="KW-0479">Metal-binding</keyword>
<evidence type="ECO:0000313" key="6">
    <source>
        <dbReference type="EMBL" id="PIS07582.1"/>
    </source>
</evidence>
<dbReference type="GO" id="GO:0016903">
    <property type="term" value="F:oxidoreductase activity, acting on the aldehyde or oxo group of donors"/>
    <property type="evidence" value="ECO:0007669"/>
    <property type="project" value="InterPro"/>
</dbReference>
<organism evidence="6 7">
    <name type="scientific">Candidatus Berkelbacteria bacterium CG10_big_fil_rev_8_21_14_0_10_43_13</name>
    <dbReference type="NCBI Taxonomy" id="1974514"/>
    <lineage>
        <taxon>Bacteria</taxon>
        <taxon>Candidatus Berkelbacteria</taxon>
    </lineage>
</organism>
<dbReference type="GO" id="GO:0051536">
    <property type="term" value="F:iron-sulfur cluster binding"/>
    <property type="evidence" value="ECO:0007669"/>
    <property type="project" value="UniProtKB-KW"/>
</dbReference>
<dbReference type="Pfam" id="PF01558">
    <property type="entry name" value="POR"/>
    <property type="match status" value="1"/>
</dbReference>
<dbReference type="Gene3D" id="3.40.920.10">
    <property type="entry name" value="Pyruvate-ferredoxin oxidoreductase, PFOR, domain III"/>
    <property type="match status" value="1"/>
</dbReference>
<dbReference type="InterPro" id="IPR017896">
    <property type="entry name" value="4Fe4S_Fe-S-bd"/>
</dbReference>
<dbReference type="SUPFAM" id="SSF54862">
    <property type="entry name" value="4Fe-4S ferredoxins"/>
    <property type="match status" value="1"/>
</dbReference>
<evidence type="ECO:0000256" key="3">
    <source>
        <dbReference type="ARBA" id="ARBA00023004"/>
    </source>
</evidence>
<protein>
    <recommendedName>
        <fullName evidence="5">4Fe-4S ferredoxin-type domain-containing protein</fullName>
    </recommendedName>
</protein>
<dbReference type="InterPro" id="IPR019752">
    <property type="entry name" value="Pyrv/ketoisovalerate_OxRed_cat"/>
</dbReference>
<evidence type="ECO:0000259" key="5">
    <source>
        <dbReference type="PROSITE" id="PS51379"/>
    </source>
</evidence>
<dbReference type="PROSITE" id="PS00198">
    <property type="entry name" value="4FE4S_FER_1"/>
    <property type="match status" value="1"/>
</dbReference>
<dbReference type="EMBL" id="PEZW01000018">
    <property type="protein sequence ID" value="PIS07582.1"/>
    <property type="molecule type" value="Genomic_DNA"/>
</dbReference>
<dbReference type="InterPro" id="IPR017900">
    <property type="entry name" value="4Fe4S_Fe_S_CS"/>
</dbReference>
<dbReference type="PROSITE" id="PS51379">
    <property type="entry name" value="4FE4S_FER_2"/>
    <property type="match status" value="2"/>
</dbReference>
<dbReference type="PANTHER" id="PTHR42730:SF1">
    <property type="entry name" value="2-OXOGLUTARATE SYNTHASE SUBUNIT KORC"/>
    <property type="match status" value="1"/>
</dbReference>
<evidence type="ECO:0000313" key="7">
    <source>
        <dbReference type="Proteomes" id="UP000231382"/>
    </source>
</evidence>
<proteinExistence type="predicted"/>
<feature type="domain" description="4Fe-4S ferredoxin-type" evidence="5">
    <location>
        <begin position="242"/>
        <end position="271"/>
    </location>
</feature>
<dbReference type="GO" id="GO:0046872">
    <property type="term" value="F:metal ion binding"/>
    <property type="evidence" value="ECO:0007669"/>
    <property type="project" value="UniProtKB-KW"/>
</dbReference>
<name>A0A2H0W682_9BACT</name>
<dbReference type="InterPro" id="IPR052554">
    <property type="entry name" value="2-oxoglutarate_synth_KorC"/>
</dbReference>
<reference evidence="7" key="1">
    <citation type="submission" date="2017-09" db="EMBL/GenBank/DDBJ databases">
        <title>Depth-based differentiation of microbial function through sediment-hosted aquifers and enrichment of novel symbionts in the deep terrestrial subsurface.</title>
        <authorList>
            <person name="Probst A.J."/>
            <person name="Ladd B."/>
            <person name="Jarett J.K."/>
            <person name="Geller-Mcgrath D.E."/>
            <person name="Sieber C.M.K."/>
            <person name="Emerson J.B."/>
            <person name="Anantharaman K."/>
            <person name="Thomas B.C."/>
            <person name="Malmstrom R."/>
            <person name="Stieglmeier M."/>
            <person name="Klingl A."/>
            <person name="Woyke T."/>
            <person name="Ryan C.M."/>
            <person name="Banfield J.F."/>
        </authorList>
    </citation>
    <scope>NUCLEOTIDE SEQUENCE [LARGE SCALE GENOMIC DNA]</scope>
</reference>
<keyword evidence="4" id="KW-0411">Iron-sulfur</keyword>
<evidence type="ECO:0000256" key="1">
    <source>
        <dbReference type="ARBA" id="ARBA00022723"/>
    </source>
</evidence>
<dbReference type="Pfam" id="PF12838">
    <property type="entry name" value="Fer4_7"/>
    <property type="match status" value="1"/>
</dbReference>
<gene>
    <name evidence="6" type="ORF">COT78_02695</name>
</gene>
<keyword evidence="3" id="KW-0408">Iron</keyword>
<sequence>MIDTTKIILAGEGGQGIQTIAKVITEVAAEQGLDVSYIPVFGVEQRGTPSVAFIILSHEKIYYPRFDSADYAIILQKRAVASVLAYINKKTKVVFDSSTVSVRDLPDEAIHSFGIPATQIATEKFTPKAFNLIVAGKLSRVLNLDEDQVWQKIEKLLGKKFKTPEIKEKSRQAYLSGRKYIFELKDFSRPTFQPATGKIIIKNAEKTAQILPERCKGCGICIVKCPVGALKFSDTLGVFATPVPEIDLEKCIACGNCFRFCPDGAIAVEKNKKLK</sequence>
<accession>A0A2H0W682</accession>
<dbReference type="PANTHER" id="PTHR42730">
    <property type="entry name" value="2-OXOGLUTARATE SYNTHASE SUBUNIT KORC"/>
    <property type="match status" value="1"/>
</dbReference>
<dbReference type="SUPFAM" id="SSF53323">
    <property type="entry name" value="Pyruvate-ferredoxin oxidoreductase, PFOR, domain III"/>
    <property type="match status" value="1"/>
</dbReference>
<dbReference type="AlphaFoldDB" id="A0A2H0W682"/>
<comment type="caution">
    <text evidence="6">The sequence shown here is derived from an EMBL/GenBank/DDBJ whole genome shotgun (WGS) entry which is preliminary data.</text>
</comment>